<dbReference type="GO" id="GO:0031469">
    <property type="term" value="C:bacterial microcompartment"/>
    <property type="evidence" value="ECO:0007669"/>
    <property type="project" value="UniProtKB-SubCell"/>
</dbReference>
<dbReference type="InterPro" id="IPR000249">
    <property type="entry name" value="BMC_dom"/>
</dbReference>
<dbReference type="PROSITE" id="PS51931">
    <property type="entry name" value="BMC_CP"/>
    <property type="match status" value="1"/>
</dbReference>
<dbReference type="EMBL" id="SUPK01000001">
    <property type="protein sequence ID" value="TJY43952.1"/>
    <property type="molecule type" value="Genomic_DNA"/>
</dbReference>
<proteinExistence type="inferred from homology"/>
<evidence type="ECO:0000259" key="5">
    <source>
        <dbReference type="PROSITE" id="PS51931"/>
    </source>
</evidence>
<comment type="caution">
    <text evidence="6">The sequence shown here is derived from an EMBL/GenBank/DDBJ whole genome shotgun (WGS) entry which is preliminary data.</text>
</comment>
<dbReference type="Pfam" id="PF00936">
    <property type="entry name" value="BMC"/>
    <property type="match status" value="1"/>
</dbReference>
<dbReference type="SMART" id="SM00877">
    <property type="entry name" value="BMC"/>
    <property type="match status" value="1"/>
</dbReference>
<sequence>MEPQVPALGMIETWGVPALIAAADAAAKAANVRVTTYEKADAGIVTVYLIGDVASVKAAVEAGAAAARQVGQLLASHVIPRPDASVPQMLQMLERPEEPVKPEPRLPESGMLHEAIRAPEFVPEWDKLPVQELRRIARNTPGFPLSGRQISTAGKAVLLRLLTEHNP</sequence>
<evidence type="ECO:0000256" key="2">
    <source>
        <dbReference type="ARBA" id="ARBA00024446"/>
    </source>
</evidence>
<organism evidence="6 7">
    <name type="scientific">Cohnella pontilimi</name>
    <dbReference type="NCBI Taxonomy" id="2564100"/>
    <lineage>
        <taxon>Bacteria</taxon>
        <taxon>Bacillati</taxon>
        <taxon>Bacillota</taxon>
        <taxon>Bacilli</taxon>
        <taxon>Bacillales</taxon>
        <taxon>Paenibacillaceae</taxon>
        <taxon>Cohnella</taxon>
    </lineage>
</organism>
<dbReference type="PANTHER" id="PTHR33941:SF11">
    <property type="entry name" value="BACTERIAL MICROCOMPARTMENT SHELL PROTEIN PDUJ"/>
    <property type="match status" value="1"/>
</dbReference>
<dbReference type="InterPro" id="IPR044870">
    <property type="entry name" value="BMC_CP"/>
</dbReference>
<dbReference type="SUPFAM" id="SSF143414">
    <property type="entry name" value="CcmK-like"/>
    <property type="match status" value="1"/>
</dbReference>
<dbReference type="PANTHER" id="PTHR33941">
    <property type="entry name" value="PROPANEDIOL UTILIZATION PROTEIN PDUA"/>
    <property type="match status" value="1"/>
</dbReference>
<keyword evidence="7" id="KW-1185">Reference proteome</keyword>
<gene>
    <name evidence="6" type="ORF">E5161_00695</name>
</gene>
<dbReference type="CDD" id="cd07045">
    <property type="entry name" value="BMC_CcmK_like"/>
    <property type="match status" value="1"/>
</dbReference>
<comment type="similarity">
    <text evidence="3">Belongs to the bacterial microcompartments protein family.</text>
</comment>
<evidence type="ECO:0000313" key="6">
    <source>
        <dbReference type="EMBL" id="TJY43952.1"/>
    </source>
</evidence>
<dbReference type="PROSITE" id="PS51930">
    <property type="entry name" value="BMC_2"/>
    <property type="match status" value="1"/>
</dbReference>
<dbReference type="Gene3D" id="3.30.70.1710">
    <property type="match status" value="1"/>
</dbReference>
<dbReference type="RefSeq" id="WP_136775673.1">
    <property type="nucleotide sequence ID" value="NZ_SUPK01000001.1"/>
</dbReference>
<evidence type="ECO:0000259" key="4">
    <source>
        <dbReference type="PROSITE" id="PS51930"/>
    </source>
</evidence>
<protein>
    <submittedName>
        <fullName evidence="6">BMC domain-containing protein</fullName>
    </submittedName>
</protein>
<feature type="domain" description="BMC circularly permuted" evidence="5">
    <location>
        <begin position="1"/>
        <end position="77"/>
    </location>
</feature>
<dbReference type="InterPro" id="IPR037233">
    <property type="entry name" value="CcmK-like_sf"/>
</dbReference>
<dbReference type="OrthoDB" id="2878498at2"/>
<feature type="domain" description="BMC" evidence="4">
    <location>
        <begin position="7"/>
        <end position="91"/>
    </location>
</feature>
<keyword evidence="2" id="KW-1283">Bacterial microcompartment</keyword>
<evidence type="ECO:0000313" key="7">
    <source>
        <dbReference type="Proteomes" id="UP000309673"/>
    </source>
</evidence>
<dbReference type="InterPro" id="IPR044872">
    <property type="entry name" value="CcmK/CsoS1_BMC"/>
</dbReference>
<reference evidence="6 7" key="1">
    <citation type="submission" date="2019-04" db="EMBL/GenBank/DDBJ databases">
        <title>Cohnella sp. nov., isolated from soil.</title>
        <authorList>
            <person name="Kim W."/>
        </authorList>
    </citation>
    <scope>NUCLEOTIDE SEQUENCE [LARGE SCALE GENOMIC DNA]</scope>
    <source>
        <strain evidence="6 7">CAU 1483</strain>
    </source>
</reference>
<evidence type="ECO:0000256" key="3">
    <source>
        <dbReference type="PROSITE-ProRule" id="PRU01278"/>
    </source>
</evidence>
<dbReference type="Proteomes" id="UP000309673">
    <property type="component" value="Unassembled WGS sequence"/>
</dbReference>
<evidence type="ECO:0000256" key="1">
    <source>
        <dbReference type="ARBA" id="ARBA00024322"/>
    </source>
</evidence>
<comment type="subcellular location">
    <subcellularLocation>
        <location evidence="1">Bacterial microcompartment</location>
    </subcellularLocation>
</comment>
<name>A0A4U0FK81_9BACL</name>
<dbReference type="InterPro" id="IPR050575">
    <property type="entry name" value="BMC_shell"/>
</dbReference>
<accession>A0A4U0FK81</accession>
<dbReference type="AlphaFoldDB" id="A0A4U0FK81"/>